<accession>A0ABR4AXU9</accession>
<organism evidence="1 2">
    <name type="scientific">Lepraria finkii</name>
    <dbReference type="NCBI Taxonomy" id="1340010"/>
    <lineage>
        <taxon>Eukaryota</taxon>
        <taxon>Fungi</taxon>
        <taxon>Dikarya</taxon>
        <taxon>Ascomycota</taxon>
        <taxon>Pezizomycotina</taxon>
        <taxon>Lecanoromycetes</taxon>
        <taxon>OSLEUM clade</taxon>
        <taxon>Lecanoromycetidae</taxon>
        <taxon>Lecanorales</taxon>
        <taxon>Lecanorineae</taxon>
        <taxon>Stereocaulaceae</taxon>
        <taxon>Lepraria</taxon>
    </lineage>
</organism>
<name>A0ABR4AXU9_9LECA</name>
<sequence>MEVFPPGTPTKHKNLMFLRIRGEIPTAVAEEKGTLEKILTGDAAMDGDIKIWDVLFTTPEGDFFLKQLALPWKACVLRDTRKHQLCLYGSERRNRVMLNSLLDNMDKLREDAPKLTLRTLKAAQEALGASQKSLDRRKSGLTFRRTHFRKLPSR</sequence>
<proteinExistence type="predicted"/>
<dbReference type="Proteomes" id="UP001590951">
    <property type="component" value="Unassembled WGS sequence"/>
</dbReference>
<evidence type="ECO:0000313" key="1">
    <source>
        <dbReference type="EMBL" id="KAL2050480.1"/>
    </source>
</evidence>
<evidence type="ECO:0000313" key="2">
    <source>
        <dbReference type="Proteomes" id="UP001590951"/>
    </source>
</evidence>
<gene>
    <name evidence="1" type="ORF">ABVK25_009314</name>
</gene>
<keyword evidence="2" id="KW-1185">Reference proteome</keyword>
<protein>
    <submittedName>
        <fullName evidence="1">Uncharacterized protein</fullName>
    </submittedName>
</protein>
<reference evidence="1 2" key="1">
    <citation type="submission" date="2024-09" db="EMBL/GenBank/DDBJ databases">
        <title>Rethinking Asexuality: The Enigmatic Case of Functional Sexual Genes in Lepraria (Stereocaulaceae).</title>
        <authorList>
            <person name="Doellman M."/>
            <person name="Sun Y."/>
            <person name="Barcenas-Pena A."/>
            <person name="Lumbsch H.T."/>
            <person name="Grewe F."/>
        </authorList>
    </citation>
    <scope>NUCLEOTIDE SEQUENCE [LARGE SCALE GENOMIC DNA]</scope>
    <source>
        <strain evidence="1 2">Grewe 0041</strain>
    </source>
</reference>
<comment type="caution">
    <text evidence="1">The sequence shown here is derived from an EMBL/GenBank/DDBJ whole genome shotgun (WGS) entry which is preliminary data.</text>
</comment>
<dbReference type="EMBL" id="JBHFEH010000047">
    <property type="protein sequence ID" value="KAL2050480.1"/>
    <property type="molecule type" value="Genomic_DNA"/>
</dbReference>